<evidence type="ECO:0000256" key="1">
    <source>
        <dbReference type="ARBA" id="ARBA00022741"/>
    </source>
</evidence>
<name>A0A0F9YQH2_9BACT</name>
<dbReference type="PANTHER" id="PTHR43158:SF2">
    <property type="entry name" value="SKFA PEPTIDE EXPORT ATP-BINDING PROTEIN SKFE"/>
    <property type="match status" value="1"/>
</dbReference>
<dbReference type="PROSITE" id="PS50893">
    <property type="entry name" value="ABC_TRANSPORTER_2"/>
    <property type="match status" value="2"/>
</dbReference>
<dbReference type="InterPro" id="IPR003593">
    <property type="entry name" value="AAA+_ATPase"/>
</dbReference>
<dbReference type="CDD" id="cd00267">
    <property type="entry name" value="ABC_ATPase"/>
    <property type="match status" value="1"/>
</dbReference>
<accession>A0A0F9YQH2</accession>
<keyword evidence="1" id="KW-0547">Nucleotide-binding</keyword>
<dbReference type="InterPro" id="IPR003439">
    <property type="entry name" value="ABC_transporter-like_ATP-bd"/>
</dbReference>
<dbReference type="GO" id="GO:0016887">
    <property type="term" value="F:ATP hydrolysis activity"/>
    <property type="evidence" value="ECO:0007669"/>
    <property type="project" value="InterPro"/>
</dbReference>
<evidence type="ECO:0000313" key="5">
    <source>
        <dbReference type="Proteomes" id="UP000034349"/>
    </source>
</evidence>
<dbReference type="AlphaFoldDB" id="A0A0F9YQH2"/>
<sequence>MKKLPFVTLKNVSVRQEGKIILSDVDWKINCGEQWVVIGPNGVGKSTLAKTLLGKMPISKGEVIFHFLKDNFQRGKLIDQIGYVSFDLHRWLIEAENKNIENLSNGEAKKFLIARALKKHPVLLILDEPFEGLDQSSRLSFTKTIDDLIKSGIQIILITHQVGDIPPSASHVLLLKNGQVVDQGKINKILNSGNIKKLYKDSSLDNNRRRDVIDHISISSNYNNLPNILINMNNVTVKYGQKTVIKNLSWKMKKGENWAIVGPNGAGKSTFLKLITGENLQGYVNDITVFGFKKGKGETIWEIKKYIGEIFPETQLKYLEYITVFDVIISGFFDSVGLYYHPSKKQIKIGQYWVKLLNLENLIEKKYSQLSTGQQRLILLARAMVKSPPLLILDEPCQGLDMINRKKILKIIDLIGKTNTNILYVTHYKEEMPRCINNTLDLEKM</sequence>
<dbReference type="PANTHER" id="PTHR43158">
    <property type="entry name" value="SKFA PEPTIDE EXPORT ATP-BINDING PROTEIN SKFE"/>
    <property type="match status" value="1"/>
</dbReference>
<evidence type="ECO:0000313" key="4">
    <source>
        <dbReference type="EMBL" id="KKP33698.1"/>
    </source>
</evidence>
<protein>
    <submittedName>
        <fullName evidence="4">ATP-binding protein</fullName>
    </submittedName>
</protein>
<evidence type="ECO:0000256" key="2">
    <source>
        <dbReference type="ARBA" id="ARBA00022840"/>
    </source>
</evidence>
<dbReference type="SMART" id="SM00382">
    <property type="entry name" value="AAA"/>
    <property type="match status" value="2"/>
</dbReference>
<organism evidence="4 5">
    <name type="scientific">Candidatus Roizmanbacteria bacterium GW2011_GWA2_32_13</name>
    <dbReference type="NCBI Taxonomy" id="1618475"/>
    <lineage>
        <taxon>Bacteria</taxon>
        <taxon>Candidatus Roizmaniibacteriota</taxon>
    </lineage>
</organism>
<comment type="caution">
    <text evidence="4">The sequence shown here is derived from an EMBL/GenBank/DDBJ whole genome shotgun (WGS) entry which is preliminary data.</text>
</comment>
<feature type="domain" description="ABC transporter" evidence="3">
    <location>
        <begin position="7"/>
        <end position="202"/>
    </location>
</feature>
<dbReference type="EMBL" id="LBOK01000041">
    <property type="protein sequence ID" value="KKP33698.1"/>
    <property type="molecule type" value="Genomic_DNA"/>
</dbReference>
<dbReference type="SUPFAM" id="SSF52540">
    <property type="entry name" value="P-loop containing nucleoside triphosphate hydrolases"/>
    <property type="match status" value="2"/>
</dbReference>
<dbReference type="InterPro" id="IPR027417">
    <property type="entry name" value="P-loop_NTPase"/>
</dbReference>
<dbReference type="Pfam" id="PF00005">
    <property type="entry name" value="ABC_tran"/>
    <property type="match status" value="3"/>
</dbReference>
<keyword evidence="2 4" id="KW-0067">ATP-binding</keyword>
<gene>
    <name evidence="4" type="ORF">UR23_C0041G0003</name>
</gene>
<feature type="domain" description="ABC transporter" evidence="3">
    <location>
        <begin position="230"/>
        <end position="445"/>
    </location>
</feature>
<proteinExistence type="predicted"/>
<reference evidence="4 5" key="1">
    <citation type="journal article" date="2015" name="Nature">
        <title>rRNA introns, odd ribosomes, and small enigmatic genomes across a large radiation of phyla.</title>
        <authorList>
            <person name="Brown C.T."/>
            <person name="Hug L.A."/>
            <person name="Thomas B.C."/>
            <person name="Sharon I."/>
            <person name="Castelle C.J."/>
            <person name="Singh A."/>
            <person name="Wilkins M.J."/>
            <person name="Williams K.H."/>
            <person name="Banfield J.F."/>
        </authorList>
    </citation>
    <scope>NUCLEOTIDE SEQUENCE [LARGE SCALE GENOMIC DNA]</scope>
</reference>
<dbReference type="GO" id="GO:0005524">
    <property type="term" value="F:ATP binding"/>
    <property type="evidence" value="ECO:0007669"/>
    <property type="project" value="UniProtKB-KW"/>
</dbReference>
<dbReference type="Proteomes" id="UP000034349">
    <property type="component" value="Unassembled WGS sequence"/>
</dbReference>
<evidence type="ECO:0000259" key="3">
    <source>
        <dbReference type="PROSITE" id="PS50893"/>
    </source>
</evidence>
<dbReference type="Gene3D" id="3.40.50.300">
    <property type="entry name" value="P-loop containing nucleotide triphosphate hydrolases"/>
    <property type="match status" value="3"/>
</dbReference>